<evidence type="ECO:0000313" key="2">
    <source>
        <dbReference type="Proteomes" id="UP000244201"/>
    </source>
</evidence>
<evidence type="ECO:0000313" key="1">
    <source>
        <dbReference type="EMBL" id="AVZ71077.1"/>
    </source>
</evidence>
<name>A0A2R4SW19_9ACTN</name>
<keyword evidence="2" id="KW-1185">Reference proteome</keyword>
<dbReference type="Proteomes" id="UP000244201">
    <property type="component" value="Chromosome"/>
</dbReference>
<dbReference type="EMBL" id="CP026304">
    <property type="protein sequence ID" value="AVZ71077.1"/>
    <property type="molecule type" value="Genomic_DNA"/>
</dbReference>
<dbReference type="RefSeq" id="WP_108146773.1">
    <property type="nucleotide sequence ID" value="NZ_CP026304.1"/>
</dbReference>
<accession>A0A2R4SW19</accession>
<organism evidence="1 2">
    <name type="scientific">Streptomyces lunaelactis</name>
    <dbReference type="NCBI Taxonomy" id="1535768"/>
    <lineage>
        <taxon>Bacteria</taxon>
        <taxon>Bacillati</taxon>
        <taxon>Actinomycetota</taxon>
        <taxon>Actinomycetes</taxon>
        <taxon>Kitasatosporales</taxon>
        <taxon>Streptomycetaceae</taxon>
        <taxon>Streptomyces</taxon>
    </lineage>
</organism>
<dbReference type="GeneID" id="55653911"/>
<dbReference type="KEGG" id="slk:SLUN_01230"/>
<protein>
    <submittedName>
        <fullName evidence="1">Uncharacterized protein</fullName>
    </submittedName>
</protein>
<proteinExistence type="predicted"/>
<dbReference type="AlphaFoldDB" id="A0A2R4SW19"/>
<reference evidence="1 2" key="1">
    <citation type="submission" date="2018-01" db="EMBL/GenBank/DDBJ databases">
        <title>Complete genome sequence of Streptomyces lunaelactis MM109T, a Ferroverdin A producer isolated from cave moonmilk deposits.</title>
        <authorList>
            <person name="Naome A."/>
            <person name="Martinet L."/>
            <person name="Maciejewska M."/>
            <person name="Anderssen S."/>
            <person name="Adam D."/>
            <person name="Tenconi E."/>
            <person name="Deflandre B."/>
            <person name="Arguelles-Arias A."/>
            <person name="Calusinska M."/>
            <person name="Copieters W."/>
            <person name="Karim L."/>
            <person name="Hanikenne M."/>
            <person name="Baurain D."/>
            <person name="van Wezel G."/>
            <person name="Smargiasso N."/>
            <person name="de Pauw E."/>
            <person name="Delfosse P."/>
            <person name="Rigali S."/>
        </authorList>
    </citation>
    <scope>NUCLEOTIDE SEQUENCE [LARGE SCALE GENOMIC DNA]</scope>
    <source>
        <strain evidence="1 2">MM109</strain>
    </source>
</reference>
<sequence>MALSQQRLHQLHRLLSHGDFHQLLDAVTTLWPGDRPDGLGALADFLLHARTARRDVCQDLYDHMAPVLTCSRDDLEAVAQLGHRHAAVLAFEGREAGEAFLRRQAAELSADNRGFPLMLLGRHLTDEGRIDEARDLLREAILAAEMSVEWYLLSVLREMARCQLHAGETALSFEYVRAYWVKSYVRGRISGPALKRFLLGSAAAFGQIDYLVELQLNVATRGRREDMPAPSEHADLMAALLSELGIDPPVVQEADGLLEAVHAEHFAALHLADLGKTYEALEAFGRAADDATRVETRLGAALHWMSRLLAVWLRPREEEAVALLAEFGDWSPATAARGLLLGRPPYAADTTAWRRVLASRPTDGGSAAHDEHQALVTAVAVLGRLAEAAGATGEAKALYQVVLDYGRQELWLGSLVLRRLIALLVGSGGDDDLERAGAIGAACLENELRPMARWHLLTELAHGRAAQGRPAAALALVEQAITLWKRVLSGLYDPRSKVAWLERGARSLDLAVDLLSISGDWIDESDRLEKLLTVTELSKARLMTDAIHRKEYLPGPFMLTERYGLDTDRMEQARREAPDWHAAVALQSVVYSESLVYVDWGHDWRHENSRPVREVATDLGPLRTTLRIPLSHDRELLASVDTVTYEVSGLTADTELIDLLSSADG</sequence>
<gene>
    <name evidence="1" type="ORF">SLUN_01230</name>
</gene>